<keyword evidence="4" id="KW-0378">Hydrolase</keyword>
<evidence type="ECO:0000256" key="1">
    <source>
        <dbReference type="ARBA" id="ARBA00005091"/>
    </source>
</evidence>
<keyword evidence="5" id="KW-0315">Glutamine amidotransferase</keyword>
<keyword evidence="6" id="KW-0368">Histidine biosynthesis</keyword>
<dbReference type="NCBIfam" id="TIGR01855">
    <property type="entry name" value="IMP_synth_hisH"/>
    <property type="match status" value="1"/>
</dbReference>
<dbReference type="PIRSF" id="PIRSF000495">
    <property type="entry name" value="Amidotransf_hisH"/>
    <property type="match status" value="1"/>
</dbReference>
<evidence type="ECO:0000256" key="8">
    <source>
        <dbReference type="ARBA" id="ARBA00047838"/>
    </source>
</evidence>
<organism evidence="12 13">
    <name type="scientific">Eiseniibacteriota bacterium</name>
    <dbReference type="NCBI Taxonomy" id="2212470"/>
    <lineage>
        <taxon>Bacteria</taxon>
        <taxon>Candidatus Eiseniibacteriota</taxon>
    </lineage>
</organism>
<dbReference type="GO" id="GO:0016829">
    <property type="term" value="F:lyase activity"/>
    <property type="evidence" value="ECO:0007669"/>
    <property type="project" value="UniProtKB-KW"/>
</dbReference>
<evidence type="ECO:0000256" key="4">
    <source>
        <dbReference type="ARBA" id="ARBA00022801"/>
    </source>
</evidence>
<evidence type="ECO:0000256" key="3">
    <source>
        <dbReference type="ARBA" id="ARBA00022605"/>
    </source>
</evidence>
<evidence type="ECO:0000313" key="13">
    <source>
        <dbReference type="Proteomes" id="UP000319771"/>
    </source>
</evidence>
<feature type="active site" evidence="10">
    <location>
        <position position="183"/>
    </location>
</feature>
<evidence type="ECO:0000256" key="10">
    <source>
        <dbReference type="PIRSR" id="PIRSR000495-1"/>
    </source>
</evidence>
<comment type="subunit">
    <text evidence="2">Heterodimer of HisH and HisF.</text>
</comment>
<dbReference type="SUPFAM" id="SSF52317">
    <property type="entry name" value="Class I glutamine amidotransferase-like"/>
    <property type="match status" value="1"/>
</dbReference>
<dbReference type="GO" id="GO:0000107">
    <property type="term" value="F:imidazoleglycerol-phosphate synthase activity"/>
    <property type="evidence" value="ECO:0007669"/>
    <property type="project" value="RHEA"/>
</dbReference>
<dbReference type="Proteomes" id="UP000319771">
    <property type="component" value="Unassembled WGS sequence"/>
</dbReference>
<dbReference type="Pfam" id="PF00117">
    <property type="entry name" value="GATase"/>
    <property type="match status" value="1"/>
</dbReference>
<dbReference type="GO" id="GO:0000105">
    <property type="term" value="P:L-histidine biosynthetic process"/>
    <property type="evidence" value="ECO:0007669"/>
    <property type="project" value="UniProtKB-UniPathway"/>
</dbReference>
<keyword evidence="7" id="KW-0456">Lyase</keyword>
<dbReference type="InterPro" id="IPR010139">
    <property type="entry name" value="Imidazole-glycPsynth_HisH"/>
</dbReference>
<evidence type="ECO:0000259" key="11">
    <source>
        <dbReference type="Pfam" id="PF00117"/>
    </source>
</evidence>
<dbReference type="GO" id="GO:0004359">
    <property type="term" value="F:glutaminase activity"/>
    <property type="evidence" value="ECO:0007669"/>
    <property type="project" value="UniProtKB-EC"/>
</dbReference>
<proteinExistence type="predicted"/>
<dbReference type="EMBL" id="VBPB01000323">
    <property type="protein sequence ID" value="TMQ69280.1"/>
    <property type="molecule type" value="Genomic_DNA"/>
</dbReference>
<dbReference type="UniPathway" id="UPA00031">
    <property type="reaction ID" value="UER00010"/>
</dbReference>
<evidence type="ECO:0000256" key="6">
    <source>
        <dbReference type="ARBA" id="ARBA00023102"/>
    </source>
</evidence>
<dbReference type="PANTHER" id="PTHR42701:SF1">
    <property type="entry name" value="IMIDAZOLE GLYCEROL PHOSPHATE SYNTHASE SUBUNIT HISH"/>
    <property type="match status" value="1"/>
</dbReference>
<evidence type="ECO:0000256" key="7">
    <source>
        <dbReference type="ARBA" id="ARBA00023239"/>
    </source>
</evidence>
<dbReference type="InterPro" id="IPR017926">
    <property type="entry name" value="GATASE"/>
</dbReference>
<dbReference type="Gene3D" id="3.40.50.880">
    <property type="match status" value="1"/>
</dbReference>
<dbReference type="PROSITE" id="PS51273">
    <property type="entry name" value="GATASE_TYPE_1"/>
    <property type="match status" value="1"/>
</dbReference>
<gene>
    <name evidence="12" type="primary">hisH</name>
    <name evidence="12" type="ORF">E6K81_15260</name>
</gene>
<keyword evidence="3" id="KW-0028">Amino-acid biosynthesis</keyword>
<dbReference type="AlphaFoldDB" id="A0A538U057"/>
<comment type="pathway">
    <text evidence="1">Amino-acid biosynthesis; L-histidine biosynthesis; L-histidine from 5-phospho-alpha-D-ribose 1-diphosphate: step 5/9.</text>
</comment>
<feature type="active site" evidence="10">
    <location>
        <position position="181"/>
    </location>
</feature>
<comment type="catalytic activity">
    <reaction evidence="9">
        <text>L-glutamine + H2O = L-glutamate + NH4(+)</text>
        <dbReference type="Rhea" id="RHEA:15889"/>
        <dbReference type="ChEBI" id="CHEBI:15377"/>
        <dbReference type="ChEBI" id="CHEBI:28938"/>
        <dbReference type="ChEBI" id="CHEBI:29985"/>
        <dbReference type="ChEBI" id="CHEBI:58359"/>
        <dbReference type="EC" id="3.5.1.2"/>
    </reaction>
</comment>
<reference evidence="12 13" key="1">
    <citation type="journal article" date="2019" name="Nat. Microbiol.">
        <title>Mediterranean grassland soil C-N compound turnover is dependent on rainfall and depth, and is mediated by genomically divergent microorganisms.</title>
        <authorList>
            <person name="Diamond S."/>
            <person name="Andeer P.F."/>
            <person name="Li Z."/>
            <person name="Crits-Christoph A."/>
            <person name="Burstein D."/>
            <person name="Anantharaman K."/>
            <person name="Lane K.R."/>
            <person name="Thomas B.C."/>
            <person name="Pan C."/>
            <person name="Northen T.R."/>
            <person name="Banfield J.F."/>
        </authorList>
    </citation>
    <scope>NUCLEOTIDE SEQUENCE [LARGE SCALE GENOMIC DNA]</scope>
    <source>
        <strain evidence="12">WS_11</strain>
    </source>
</reference>
<dbReference type="PANTHER" id="PTHR42701">
    <property type="entry name" value="IMIDAZOLE GLYCEROL PHOSPHATE SYNTHASE SUBUNIT HISH"/>
    <property type="match status" value="1"/>
</dbReference>
<name>A0A538U057_UNCEI</name>
<comment type="catalytic activity">
    <reaction evidence="8">
        <text>5-[(5-phospho-1-deoxy-D-ribulos-1-ylimino)methylamino]-1-(5-phospho-beta-D-ribosyl)imidazole-4-carboxamide + L-glutamine = D-erythro-1-(imidazol-4-yl)glycerol 3-phosphate + 5-amino-1-(5-phospho-beta-D-ribosyl)imidazole-4-carboxamide + L-glutamate + H(+)</text>
        <dbReference type="Rhea" id="RHEA:24793"/>
        <dbReference type="ChEBI" id="CHEBI:15378"/>
        <dbReference type="ChEBI" id="CHEBI:29985"/>
        <dbReference type="ChEBI" id="CHEBI:58278"/>
        <dbReference type="ChEBI" id="CHEBI:58359"/>
        <dbReference type="ChEBI" id="CHEBI:58475"/>
        <dbReference type="ChEBI" id="CHEBI:58525"/>
        <dbReference type="EC" id="4.3.2.10"/>
    </reaction>
</comment>
<evidence type="ECO:0000256" key="5">
    <source>
        <dbReference type="ARBA" id="ARBA00022962"/>
    </source>
</evidence>
<accession>A0A538U057</accession>
<evidence type="ECO:0000313" key="12">
    <source>
        <dbReference type="EMBL" id="TMQ69280.1"/>
    </source>
</evidence>
<feature type="active site" description="Nucleophile" evidence="10">
    <location>
        <position position="78"/>
    </location>
</feature>
<dbReference type="InterPro" id="IPR029062">
    <property type="entry name" value="Class_I_gatase-like"/>
</dbReference>
<feature type="domain" description="Glutamine amidotransferase" evidence="11">
    <location>
        <begin position="5"/>
        <end position="197"/>
    </location>
</feature>
<evidence type="ECO:0000256" key="9">
    <source>
        <dbReference type="ARBA" id="ARBA00049534"/>
    </source>
</evidence>
<comment type="caution">
    <text evidence="12">The sequence shown here is derived from an EMBL/GenBank/DDBJ whole genome shotgun (WGS) entry which is preliminary data.</text>
</comment>
<protein>
    <submittedName>
        <fullName evidence="12">Imidazole glycerol phosphate synthase subunit HisH</fullName>
    </submittedName>
</protein>
<evidence type="ECO:0000256" key="2">
    <source>
        <dbReference type="ARBA" id="ARBA00011152"/>
    </source>
</evidence>
<sequence>MRVTVFDYGAGNLHSLAKALAAPGIEVRIEADPVRSLDTDALVLPGVGAFGAAAQRLAPGRAAMRLALEAGLPCVGICLGMQLLFDASDEGEGQGLGLIAGRVERLRARRVPQIGWNSIEAPREAPADPLFAAAPLALAYFANGFVCRPTDPATVIAWSRHETDRFAAAVRRGRTVGLQFHPEKSSRAGVRFLNAFVAQATGAGRIGAAPPHHEEDPR</sequence>